<feature type="compositionally biased region" description="Polar residues" evidence="1">
    <location>
        <begin position="1"/>
        <end position="12"/>
    </location>
</feature>
<name>A0ABT3RWD7_9BACT</name>
<dbReference type="Proteomes" id="UP001209885">
    <property type="component" value="Unassembled WGS sequence"/>
</dbReference>
<dbReference type="Pfam" id="PF09527">
    <property type="entry name" value="ATPase_gene1"/>
    <property type="match status" value="1"/>
</dbReference>
<proteinExistence type="predicted"/>
<sequence length="85" mass="9644">MEKPHQQTNKTEQSQENKKPQQQDNSYLKYSQLAIQMAVTIGLLTAAGYWADKKLELETPWLTLAGAMLGTIGVLYQLYSQIKNN</sequence>
<keyword evidence="2" id="KW-0812">Transmembrane</keyword>
<dbReference type="RefSeq" id="WP_266058557.1">
    <property type="nucleotide sequence ID" value="NZ_JAPFQN010000012.1"/>
</dbReference>
<keyword evidence="2" id="KW-0472">Membrane</keyword>
<accession>A0ABT3RWD7</accession>
<evidence type="ECO:0000256" key="1">
    <source>
        <dbReference type="SAM" id="MobiDB-lite"/>
    </source>
</evidence>
<gene>
    <name evidence="3" type="ORF">OO013_18790</name>
</gene>
<feature type="region of interest" description="Disordered" evidence="1">
    <location>
        <begin position="1"/>
        <end position="24"/>
    </location>
</feature>
<reference evidence="3 4" key="1">
    <citation type="submission" date="2022-11" db="EMBL/GenBank/DDBJ databases">
        <title>The characterization of three novel Bacteroidetes species and genomic analysis of their roles in tidal elemental geochemical cycles.</title>
        <authorList>
            <person name="Ma K."/>
        </authorList>
    </citation>
    <scope>NUCLEOTIDE SEQUENCE [LARGE SCALE GENOMIC DNA]</scope>
    <source>
        <strain evidence="3 4">M17</strain>
    </source>
</reference>
<evidence type="ECO:0000313" key="3">
    <source>
        <dbReference type="EMBL" id="MCX2745935.1"/>
    </source>
</evidence>
<evidence type="ECO:0000313" key="4">
    <source>
        <dbReference type="Proteomes" id="UP001209885"/>
    </source>
</evidence>
<keyword evidence="2" id="KW-1133">Transmembrane helix</keyword>
<evidence type="ECO:0000256" key="2">
    <source>
        <dbReference type="SAM" id="Phobius"/>
    </source>
</evidence>
<dbReference type="InterPro" id="IPR032820">
    <property type="entry name" value="ATPase_put"/>
</dbReference>
<dbReference type="EMBL" id="JAPFQN010000012">
    <property type="protein sequence ID" value="MCX2745935.1"/>
    <property type="molecule type" value="Genomic_DNA"/>
</dbReference>
<comment type="caution">
    <text evidence="3">The sequence shown here is derived from an EMBL/GenBank/DDBJ whole genome shotgun (WGS) entry which is preliminary data.</text>
</comment>
<feature type="transmembrane region" description="Helical" evidence="2">
    <location>
        <begin position="61"/>
        <end position="79"/>
    </location>
</feature>
<keyword evidence="4" id="KW-1185">Reference proteome</keyword>
<organism evidence="3 4">
    <name type="scientific">Mangrovivirga halotolerans</name>
    <dbReference type="NCBI Taxonomy" id="2993936"/>
    <lineage>
        <taxon>Bacteria</taxon>
        <taxon>Pseudomonadati</taxon>
        <taxon>Bacteroidota</taxon>
        <taxon>Cytophagia</taxon>
        <taxon>Cytophagales</taxon>
        <taxon>Mangrovivirgaceae</taxon>
        <taxon>Mangrovivirga</taxon>
    </lineage>
</organism>
<feature type="transmembrane region" description="Helical" evidence="2">
    <location>
        <begin position="27"/>
        <end position="49"/>
    </location>
</feature>
<protein>
    <submittedName>
        <fullName evidence="3">AtpZ/AtpI family protein</fullName>
    </submittedName>
</protein>